<feature type="domain" description="MADF" evidence="1">
    <location>
        <begin position="5"/>
        <end position="86"/>
    </location>
</feature>
<reference evidence="2" key="1">
    <citation type="submission" date="2020-11" db="EMBL/GenBank/DDBJ databases">
        <authorList>
            <person name="Whitehead M."/>
        </authorList>
    </citation>
    <scope>NUCLEOTIDE SEQUENCE</scope>
    <source>
        <strain evidence="2">EGII</strain>
    </source>
</reference>
<comment type="caution">
    <text evidence="2">The sequence shown here is derived from an EMBL/GenBank/DDBJ whole genome shotgun (WGS) entry which is preliminary data.</text>
</comment>
<dbReference type="SMART" id="SM00595">
    <property type="entry name" value="MADF"/>
    <property type="match status" value="1"/>
</dbReference>
<keyword evidence="3" id="KW-1185">Reference proteome</keyword>
<dbReference type="GO" id="GO:0006357">
    <property type="term" value="P:regulation of transcription by RNA polymerase II"/>
    <property type="evidence" value="ECO:0007669"/>
    <property type="project" value="TreeGrafter"/>
</dbReference>
<dbReference type="PANTHER" id="PTHR12243:SF60">
    <property type="entry name" value="SI:CH211-15D5.12-RELATED"/>
    <property type="match status" value="1"/>
</dbReference>
<dbReference type="Proteomes" id="UP000606786">
    <property type="component" value="Unassembled WGS sequence"/>
</dbReference>
<accession>A0A811UHV8</accession>
<protein>
    <submittedName>
        <fullName evidence="2">(Mediterranean fruit fly) hypothetical protein</fullName>
    </submittedName>
</protein>
<proteinExistence type="predicted"/>
<dbReference type="EMBL" id="CAJHJT010000012">
    <property type="protein sequence ID" value="CAD6997546.1"/>
    <property type="molecule type" value="Genomic_DNA"/>
</dbReference>
<organism evidence="2 3">
    <name type="scientific">Ceratitis capitata</name>
    <name type="common">Mediterranean fruit fly</name>
    <name type="synonym">Tephritis capitata</name>
    <dbReference type="NCBI Taxonomy" id="7213"/>
    <lineage>
        <taxon>Eukaryota</taxon>
        <taxon>Metazoa</taxon>
        <taxon>Ecdysozoa</taxon>
        <taxon>Arthropoda</taxon>
        <taxon>Hexapoda</taxon>
        <taxon>Insecta</taxon>
        <taxon>Pterygota</taxon>
        <taxon>Neoptera</taxon>
        <taxon>Endopterygota</taxon>
        <taxon>Diptera</taxon>
        <taxon>Brachycera</taxon>
        <taxon>Muscomorpha</taxon>
        <taxon>Tephritoidea</taxon>
        <taxon>Tephritidae</taxon>
        <taxon>Ceratitis</taxon>
        <taxon>Ceratitis</taxon>
    </lineage>
</organism>
<evidence type="ECO:0000259" key="1">
    <source>
        <dbReference type="PROSITE" id="PS51029"/>
    </source>
</evidence>
<dbReference type="GO" id="GO:0005634">
    <property type="term" value="C:nucleus"/>
    <property type="evidence" value="ECO:0007669"/>
    <property type="project" value="TreeGrafter"/>
</dbReference>
<dbReference type="InterPro" id="IPR039353">
    <property type="entry name" value="TF_Adf1"/>
</dbReference>
<evidence type="ECO:0000313" key="2">
    <source>
        <dbReference type="EMBL" id="CAD6997546.1"/>
    </source>
</evidence>
<dbReference type="AlphaFoldDB" id="A0A811UHV8"/>
<dbReference type="PROSITE" id="PS51029">
    <property type="entry name" value="MADF"/>
    <property type="match status" value="1"/>
</dbReference>
<evidence type="ECO:0000313" key="3">
    <source>
        <dbReference type="Proteomes" id="UP000606786"/>
    </source>
</evidence>
<dbReference type="OrthoDB" id="5779735at2759"/>
<dbReference type="GO" id="GO:0005667">
    <property type="term" value="C:transcription regulator complex"/>
    <property type="evidence" value="ECO:0007669"/>
    <property type="project" value="TreeGrafter"/>
</dbReference>
<dbReference type="InterPro" id="IPR006578">
    <property type="entry name" value="MADF-dom"/>
</dbReference>
<name>A0A811UHV8_CERCA</name>
<gene>
    <name evidence="2" type="ORF">CCAP1982_LOCUS6185</name>
</gene>
<dbReference type="Pfam" id="PF10545">
    <property type="entry name" value="MADF_DNA_bdg"/>
    <property type="match status" value="1"/>
</dbReference>
<dbReference type="PANTHER" id="PTHR12243">
    <property type="entry name" value="MADF DOMAIN TRANSCRIPTION FACTOR"/>
    <property type="match status" value="1"/>
</dbReference>
<sequence length="89" mass="10647">MNDEILLSYIEQHPELYSKSNPYYKYIEIKRGLWELIGKEMNMSGELCLRRWSALRDRYSRELRKSIAPPGSGVYMHIRILEKNIVRSI</sequence>